<dbReference type="GO" id="GO:0005524">
    <property type="term" value="F:ATP binding"/>
    <property type="evidence" value="ECO:0007669"/>
    <property type="project" value="InterPro"/>
</dbReference>
<dbReference type="Pfam" id="PF00166">
    <property type="entry name" value="Cpn10"/>
    <property type="match status" value="1"/>
</dbReference>
<dbReference type="EMBL" id="KU970782">
    <property type="protein sequence ID" value="ASN63376.1"/>
    <property type="molecule type" value="Genomic_DNA"/>
</dbReference>
<dbReference type="GO" id="GO:0044183">
    <property type="term" value="F:protein folding chaperone"/>
    <property type="evidence" value="ECO:0007669"/>
    <property type="project" value="InterPro"/>
</dbReference>
<dbReference type="InterPro" id="IPR011032">
    <property type="entry name" value="GroES-like_sf"/>
</dbReference>
<accession>A0A221S367</accession>
<dbReference type="InterPro" id="IPR020818">
    <property type="entry name" value="Chaperonin_GroES"/>
</dbReference>
<protein>
    <submittedName>
        <fullName evidence="2">Co-chaperonin GroES</fullName>
    </submittedName>
</protein>
<sequence>MSDTEKLGYGYKVTPRVVTSKVTPLRDGIIVEEMKFGMQTTSKGLIILNDDGANHGIKPRWGRVYSVGPDQKDVKVGQYILVEHGRWTRGIEVVDPSTGEETVIRKVDNENILMVSDETMTDMAYSNITGA</sequence>
<keyword evidence="1" id="KW-0143">Chaperone</keyword>
<gene>
    <name evidence="2" type="primary">groES</name>
</gene>
<dbReference type="InterPro" id="IPR037124">
    <property type="entry name" value="Chaperonin_GroES_sf"/>
</dbReference>
<evidence type="ECO:0000256" key="1">
    <source>
        <dbReference type="ARBA" id="ARBA00023186"/>
    </source>
</evidence>
<dbReference type="Gene3D" id="2.30.33.40">
    <property type="entry name" value="GroES chaperonin"/>
    <property type="match status" value="1"/>
</dbReference>
<name>A0A221S367_9VIRU</name>
<reference evidence="2" key="1">
    <citation type="submission" date="2016-03" db="EMBL/GenBank/DDBJ databases">
        <title>Novel chaperonins are prevalent in the virioplankton and link to viral biology and ecology.</title>
        <authorList>
            <person name="Marine R.L."/>
            <person name="Nasko D.J."/>
            <person name="Polson S.W."/>
            <person name="Wommack K.E."/>
        </authorList>
    </citation>
    <scope>NUCLEOTIDE SEQUENCE</scope>
</reference>
<evidence type="ECO:0000313" key="2">
    <source>
        <dbReference type="EMBL" id="ASN63376.1"/>
    </source>
</evidence>
<proteinExistence type="predicted"/>
<dbReference type="SUPFAM" id="SSF50129">
    <property type="entry name" value="GroES-like"/>
    <property type="match status" value="1"/>
</dbReference>
<organism evidence="2">
    <name type="scientific">uncultured virus</name>
    <dbReference type="NCBI Taxonomy" id="340016"/>
    <lineage>
        <taxon>Viruses</taxon>
        <taxon>environmental samples</taxon>
    </lineage>
</organism>